<evidence type="ECO:0000313" key="3">
    <source>
        <dbReference type="Proteomes" id="UP000323142"/>
    </source>
</evidence>
<keyword evidence="2" id="KW-0378">Hydrolase</keyword>
<reference evidence="2 3" key="2">
    <citation type="submission" date="2019-09" db="EMBL/GenBank/DDBJ databases">
        <authorList>
            <person name="Jin C."/>
        </authorList>
    </citation>
    <scope>NUCLEOTIDE SEQUENCE [LARGE SCALE GENOMIC DNA]</scope>
    <source>
        <strain evidence="2 3">BN140002</strain>
    </source>
</reference>
<feature type="domain" description="YqaJ viral recombinase" evidence="1">
    <location>
        <begin position="10"/>
        <end position="137"/>
    </location>
</feature>
<dbReference type="InterPro" id="IPR019080">
    <property type="entry name" value="YqaJ_viral_recombinase"/>
</dbReference>
<proteinExistence type="predicted"/>
<evidence type="ECO:0000259" key="1">
    <source>
        <dbReference type="Pfam" id="PF09588"/>
    </source>
</evidence>
<dbReference type="GO" id="GO:0004519">
    <property type="term" value="F:endonuclease activity"/>
    <property type="evidence" value="ECO:0007669"/>
    <property type="project" value="UniProtKB-KW"/>
</dbReference>
<keyword evidence="2" id="KW-0540">Nuclease</keyword>
<dbReference type="OrthoDB" id="8247141at2"/>
<dbReference type="AlphaFoldDB" id="A0A5B2V5K1"/>
<dbReference type="InterPro" id="IPR011604">
    <property type="entry name" value="PDDEXK-like_dom_sf"/>
</dbReference>
<protein>
    <submittedName>
        <fullName evidence="2">Endonuclease</fullName>
    </submittedName>
</protein>
<gene>
    <name evidence="2" type="ORF">F0L46_22915</name>
</gene>
<sequence length="274" mass="30222">MSPQAASKPDRCSYIGGSDARTIMSTDEAALVRLWQEKRGEAEPEDLSGNLLVQFGCATEDLNRRWFEGNTGHALGGLQRFVRHPRHEWMGATLDGFVEAQAAVYEAKFMLPWSFSEEAAADKHMAQLQHNMLVTGSKRAYLSILTGGAKWVLIEVEADPVYQTVLLQVERIFWRCVQQGEVPRPFGVEAPRAKVPAVRVVDMSLSNTWAEYASVFAQTREAHGRHESAKAELKGLVPEDAREAFGHGVRAKRSKAGAISFELMSNGGSHALGL</sequence>
<accession>A0A5B2V5K1</accession>
<dbReference type="InterPro" id="IPR011335">
    <property type="entry name" value="Restrct_endonuc-II-like"/>
</dbReference>
<dbReference type="EMBL" id="VUOA01000043">
    <property type="protein sequence ID" value="KAA2234803.1"/>
    <property type="molecule type" value="Genomic_DNA"/>
</dbReference>
<reference evidence="2 3" key="1">
    <citation type="submission" date="2019-09" db="EMBL/GenBank/DDBJ databases">
        <title>Salinarimonas rosea gen. nov., sp. nov., a new member of the a-2 subgroup of the Proteobacteria.</title>
        <authorList>
            <person name="Liu J."/>
        </authorList>
    </citation>
    <scope>NUCLEOTIDE SEQUENCE [LARGE SCALE GENOMIC DNA]</scope>
    <source>
        <strain evidence="2 3">BN140002</strain>
    </source>
</reference>
<dbReference type="RefSeq" id="WP_149821938.1">
    <property type="nucleotide sequence ID" value="NZ_VUOA01000043.1"/>
</dbReference>
<dbReference type="Gene3D" id="3.90.320.10">
    <property type="match status" value="1"/>
</dbReference>
<dbReference type="Pfam" id="PF09588">
    <property type="entry name" value="YqaJ"/>
    <property type="match status" value="1"/>
</dbReference>
<evidence type="ECO:0000313" key="2">
    <source>
        <dbReference type="EMBL" id="KAA2234803.1"/>
    </source>
</evidence>
<dbReference type="Proteomes" id="UP000323142">
    <property type="component" value="Unassembled WGS sequence"/>
</dbReference>
<keyword evidence="2" id="KW-0255">Endonuclease</keyword>
<name>A0A5B2V5K1_9HYPH</name>
<organism evidence="2 3">
    <name type="scientific">Salinarimonas soli</name>
    <dbReference type="NCBI Taxonomy" id="1638099"/>
    <lineage>
        <taxon>Bacteria</taxon>
        <taxon>Pseudomonadati</taxon>
        <taxon>Pseudomonadota</taxon>
        <taxon>Alphaproteobacteria</taxon>
        <taxon>Hyphomicrobiales</taxon>
        <taxon>Salinarimonadaceae</taxon>
        <taxon>Salinarimonas</taxon>
    </lineage>
</organism>
<comment type="caution">
    <text evidence="2">The sequence shown here is derived from an EMBL/GenBank/DDBJ whole genome shotgun (WGS) entry which is preliminary data.</text>
</comment>
<keyword evidence="3" id="KW-1185">Reference proteome</keyword>
<dbReference type="SUPFAM" id="SSF52980">
    <property type="entry name" value="Restriction endonuclease-like"/>
    <property type="match status" value="1"/>
</dbReference>